<name>A0AAD0KTN3_MYCLR</name>
<evidence type="ECO:0000313" key="1">
    <source>
        <dbReference type="EMBL" id="AWV48765.1"/>
    </source>
</evidence>
<proteinExistence type="predicted"/>
<gene>
    <name evidence="1" type="ORF">DIJ64_13955</name>
</gene>
<dbReference type="EMBL" id="CP029543">
    <property type="protein sequence ID" value="AWV48765.1"/>
    <property type="molecule type" value="Genomic_DNA"/>
</dbReference>
<reference evidence="1 2" key="1">
    <citation type="submission" date="2018-05" db="EMBL/GenBank/DDBJ databases">
        <title>Evolution of small genomes with special reference to Mycobacterium leprae.</title>
        <authorList>
            <person name="Mohanty P.S."/>
            <person name="Bansal A.K."/>
            <person name="Gupta U.D."/>
            <person name="Naaz F."/>
            <person name="Dwivedi V.D."/>
            <person name="Singh H."/>
            <person name="Gupta G."/>
            <person name="Sharma S."/>
            <person name="Arora M."/>
        </authorList>
    </citation>
    <scope>NUCLEOTIDE SEQUENCE [LARGE SCALE GENOMIC DNA]</scope>
    <source>
        <strain evidence="1 2">MRHRU-235-G</strain>
    </source>
</reference>
<evidence type="ECO:0000313" key="2">
    <source>
        <dbReference type="Proteomes" id="UP000249682"/>
    </source>
</evidence>
<dbReference type="Proteomes" id="UP000249682">
    <property type="component" value="Chromosome"/>
</dbReference>
<dbReference type="AlphaFoldDB" id="A0AAD0KTN3"/>
<protein>
    <submittedName>
        <fullName evidence="1">Uncharacterized protein</fullName>
    </submittedName>
</protein>
<sequence length="90" mass="9514">MWLWRCTLAIDTQVEPAWGALTALCFPLACRGGSAASAIALGSAVVHLMGFVSTMPRDDDQVATILATLAGGWIRRPAGRYRDGALHMAG</sequence>
<organism evidence="1 2">
    <name type="scientific">Mycobacterium leprae</name>
    <dbReference type="NCBI Taxonomy" id="1769"/>
    <lineage>
        <taxon>Bacteria</taxon>
        <taxon>Bacillati</taxon>
        <taxon>Actinomycetota</taxon>
        <taxon>Actinomycetes</taxon>
        <taxon>Mycobacteriales</taxon>
        <taxon>Mycobacteriaceae</taxon>
        <taxon>Mycobacterium</taxon>
    </lineage>
</organism>
<accession>A0AAD0KTN3</accession>